<dbReference type="GO" id="GO:0016887">
    <property type="term" value="F:ATP hydrolysis activity"/>
    <property type="evidence" value="ECO:0007669"/>
    <property type="project" value="InterPro"/>
</dbReference>
<dbReference type="SUPFAM" id="SSF52540">
    <property type="entry name" value="P-loop containing nucleoside triphosphate hydrolases"/>
    <property type="match status" value="1"/>
</dbReference>
<evidence type="ECO:0000313" key="3">
    <source>
        <dbReference type="Proteomes" id="UP000518878"/>
    </source>
</evidence>
<comment type="caution">
    <text evidence="2">The sequence shown here is derived from an EMBL/GenBank/DDBJ whole genome shotgun (WGS) entry which is preliminary data.</text>
</comment>
<keyword evidence="3" id="KW-1185">Reference proteome</keyword>
<accession>A0A7X5QXN2</accession>
<dbReference type="RefSeq" id="WP_166701037.1">
    <property type="nucleotide sequence ID" value="NZ_JAAQTL010000002.1"/>
</dbReference>
<dbReference type="EMBL" id="JAAQTL010000002">
    <property type="protein sequence ID" value="NID17249.1"/>
    <property type="molecule type" value="Genomic_DNA"/>
</dbReference>
<proteinExistence type="predicted"/>
<reference evidence="2 3" key="1">
    <citation type="journal article" date="2006" name="Int. J. Syst. Evol. Microbiol.">
        <title>Dyella yeojuensis sp. nov., isolated from greenhouse soil in Korea.</title>
        <authorList>
            <person name="Kim B.Y."/>
            <person name="Weon H.Y."/>
            <person name="Lee K.H."/>
            <person name="Seok S.J."/>
            <person name="Kwon S.W."/>
            <person name="Go S.J."/>
            <person name="Stackebrandt E."/>
        </authorList>
    </citation>
    <scope>NUCLEOTIDE SEQUENCE [LARGE SCALE GENOMIC DNA]</scope>
    <source>
        <strain evidence="2 3">DSM 17673</strain>
    </source>
</reference>
<organism evidence="2 3">
    <name type="scientific">Luteibacter yeojuensis</name>
    <dbReference type="NCBI Taxonomy" id="345309"/>
    <lineage>
        <taxon>Bacteria</taxon>
        <taxon>Pseudomonadati</taxon>
        <taxon>Pseudomonadota</taxon>
        <taxon>Gammaproteobacteria</taxon>
        <taxon>Lysobacterales</taxon>
        <taxon>Rhodanobacteraceae</taxon>
        <taxon>Luteibacter</taxon>
    </lineage>
</organism>
<evidence type="ECO:0000313" key="2">
    <source>
        <dbReference type="EMBL" id="NID17249.1"/>
    </source>
</evidence>
<feature type="domain" description="ORC1/DEAH AAA+ ATPase" evidence="1">
    <location>
        <begin position="43"/>
        <end position="201"/>
    </location>
</feature>
<dbReference type="Gene3D" id="3.40.50.300">
    <property type="entry name" value="P-loop containing nucleotide triphosphate hydrolases"/>
    <property type="match status" value="1"/>
</dbReference>
<dbReference type="Proteomes" id="UP000518878">
    <property type="component" value="Unassembled WGS sequence"/>
</dbReference>
<keyword evidence="2" id="KW-0067">ATP-binding</keyword>
<gene>
    <name evidence="2" type="ORF">HBF32_17370</name>
</gene>
<dbReference type="GO" id="GO:0005524">
    <property type="term" value="F:ATP binding"/>
    <property type="evidence" value="ECO:0007669"/>
    <property type="project" value="UniProtKB-KW"/>
</dbReference>
<dbReference type="InterPro" id="IPR027417">
    <property type="entry name" value="P-loop_NTPase"/>
</dbReference>
<evidence type="ECO:0000259" key="1">
    <source>
        <dbReference type="Pfam" id="PF13401"/>
    </source>
</evidence>
<keyword evidence="2" id="KW-0547">Nucleotide-binding</keyword>
<protein>
    <submittedName>
        <fullName evidence="2">ATP-binding protein</fullName>
    </submittedName>
</protein>
<name>A0A7X5QXN2_9GAMM</name>
<dbReference type="Pfam" id="PF13401">
    <property type="entry name" value="AAA_22"/>
    <property type="match status" value="1"/>
</dbReference>
<dbReference type="AlphaFoldDB" id="A0A7X5QXN2"/>
<dbReference type="InterPro" id="IPR049945">
    <property type="entry name" value="AAA_22"/>
</dbReference>
<sequence length="431" mass="48833">MVVKEAVQPEAVFTPRANRVRSDMYIERPILEKALLRALRMSKHVVIHGESGAGKSWLYKRLFEAEDITYEVINLGRASSAGTILAVVESTLARNGIATRSGYSEEKKAAVKAFVAEGELSHSNMFAFPKQDAFEACLKAVRAKAGTKRKCCLVFDNLEHILDDPQLIKELVGLLLLVDDSNYAQYDVKILLVGTSNDIRSYITQASNSNTVTNRLMEIPEVARLSDDQARVLATRGFIEILGYTIEPHREFNLKYYVNEIIYYADLIPQYLQDICLQIAFRAQENGNVIDFSAFDKGRHDWVRASLISELSVVEFNMNSRTTKIGRKNQVIYALGACKNYDLTSNEIELIIRREFPNSCKDVVLNVPQLLSELASSQKPLIRRTPRGDAYRFVDPKLRMIIRLKMTKIAGEQLYLRPFDDSMSDMNSRPS</sequence>